<dbReference type="AlphaFoldDB" id="A0A8J8BG11"/>
<dbReference type="Proteomes" id="UP000677913">
    <property type="component" value="Unassembled WGS sequence"/>
</dbReference>
<comment type="caution">
    <text evidence="3">The sequence shown here is derived from an EMBL/GenBank/DDBJ whole genome shotgun (WGS) entry which is preliminary data.</text>
</comment>
<organism evidence="3 4">
    <name type="scientific">Actinocrinis puniceicyclus</name>
    <dbReference type="NCBI Taxonomy" id="977794"/>
    <lineage>
        <taxon>Bacteria</taxon>
        <taxon>Bacillati</taxon>
        <taxon>Actinomycetota</taxon>
        <taxon>Actinomycetes</taxon>
        <taxon>Catenulisporales</taxon>
        <taxon>Actinospicaceae</taxon>
        <taxon>Actinocrinis</taxon>
    </lineage>
</organism>
<dbReference type="InterPro" id="IPR025588">
    <property type="entry name" value="YcxB-like_C"/>
</dbReference>
<dbReference type="Pfam" id="PF14317">
    <property type="entry name" value="YcxB"/>
    <property type="match status" value="1"/>
</dbReference>
<keyword evidence="4" id="KW-1185">Reference proteome</keyword>
<sequence>MAARITVEFDLPADEIPVILGLRNARVRGGVYVAFILGLGILLITLGAAGRSPAGTGGGLFFLAIGLFAAWAVFKGPASGENHALRLAGPTKVEFSADGVHYAGRLITERFEWKQVMFLNEKQAAWVLSMRPSGTCIVPKAAIDPQQRDAFVRQVMEWAGKRHRPCSR</sequence>
<accession>A0A8J8BG11</accession>
<protein>
    <submittedName>
        <fullName evidence="3">YcxB family protein</fullName>
    </submittedName>
</protein>
<feature type="transmembrane region" description="Helical" evidence="1">
    <location>
        <begin position="29"/>
        <end position="49"/>
    </location>
</feature>
<dbReference type="RefSeq" id="WP_211469616.1">
    <property type="nucleotide sequence ID" value="NZ_JAGSXH010000075.1"/>
</dbReference>
<evidence type="ECO:0000313" key="3">
    <source>
        <dbReference type="EMBL" id="MBS2965259.1"/>
    </source>
</evidence>
<proteinExistence type="predicted"/>
<feature type="transmembrane region" description="Helical" evidence="1">
    <location>
        <begin position="55"/>
        <end position="74"/>
    </location>
</feature>
<keyword evidence="1" id="KW-0812">Transmembrane</keyword>
<keyword evidence="1" id="KW-0472">Membrane</keyword>
<name>A0A8J8BG11_9ACTN</name>
<evidence type="ECO:0000259" key="2">
    <source>
        <dbReference type="Pfam" id="PF14317"/>
    </source>
</evidence>
<gene>
    <name evidence="3" type="ORF">KGA66_19575</name>
</gene>
<dbReference type="EMBL" id="JAGSXH010000075">
    <property type="protein sequence ID" value="MBS2965259.1"/>
    <property type="molecule type" value="Genomic_DNA"/>
</dbReference>
<keyword evidence="1" id="KW-1133">Transmembrane helix</keyword>
<feature type="domain" description="YcxB-like C-terminal" evidence="2">
    <location>
        <begin position="95"/>
        <end position="153"/>
    </location>
</feature>
<reference evidence="3" key="1">
    <citation type="submission" date="2021-04" db="EMBL/GenBank/DDBJ databases">
        <title>Genome based classification of Actinospica acidithermotolerans sp. nov., an actinobacterium isolated from an Indonesian hot spring.</title>
        <authorList>
            <person name="Kusuma A.B."/>
            <person name="Putra K.E."/>
            <person name="Nafisah S."/>
            <person name="Loh J."/>
            <person name="Nouioui I."/>
            <person name="Goodfellow M."/>
        </authorList>
    </citation>
    <scope>NUCLEOTIDE SEQUENCE</scope>
    <source>
        <strain evidence="3">DSM 45618</strain>
    </source>
</reference>
<evidence type="ECO:0000256" key="1">
    <source>
        <dbReference type="SAM" id="Phobius"/>
    </source>
</evidence>
<evidence type="ECO:0000313" key="4">
    <source>
        <dbReference type="Proteomes" id="UP000677913"/>
    </source>
</evidence>